<dbReference type="RefSeq" id="WP_045441509.1">
    <property type="nucleotide sequence ID" value="NZ_BBIO01000001.1"/>
</dbReference>
<dbReference type="PROSITE" id="PS00080">
    <property type="entry name" value="MULTICOPPER_OXIDASE2"/>
    <property type="match status" value="1"/>
</dbReference>
<keyword evidence="9" id="KW-1185">Reference proteome</keyword>
<dbReference type="AlphaFoldDB" id="A0A081B642"/>
<evidence type="ECO:0000313" key="8">
    <source>
        <dbReference type="EMBL" id="GAK43510.1"/>
    </source>
</evidence>
<dbReference type="Pfam" id="PF07732">
    <property type="entry name" value="Cu-oxidase_3"/>
    <property type="match status" value="1"/>
</dbReference>
<sequence>MLTRRHLLKSFSSGAAMLAASGLLPAWARSPRSLSEAGITALSGNRFDLDIARSAINIDGRTGEAITVNGTLPAPLLRWKEGEQVTMRVTNHLDEDTSIHWHGMLVPFQMDGVPGVTFPGIKAGETFEYTFPVRQSGTYWYHSHSGLQEQLGHYGPLVVDPAGSDPVDYDREYVVVLSDYTFEGPHRIFAKLKKMSDTYNFQQRTAGDFMRDVSRMGLGETVEERLMWGDMRMSPTDIADVTGATYTFLVNGHGPGDNWTALFELGERVRLRFVNASAMSVFNVRIPGLPLSIVQADGQNVRPVERDEFQIGVAETYDVVVTPRKDQAYTLMCESIDRSGYGRATLAPRPGMEAEVPPLRPRPLLTMKDMGMAGHGGMSHGSMDHAAMGQGEPAGHKSGEMDHGSMDHSAMGHGAMDHGAMGHGSALAGAMQKDGMEGMGAMETHNHPTGPGIANTAMQPQNRLGEPGIGLEDVTHRVLVYTDLESLAPNPDTRAPGREIELHLTGNMERYMWSFDGKKFSEVTEPIIFHYGERLRLTMVNDTMMPHPIHLHGMFFELVTGAGDHKPRKHTIVVKPGEKMSFDVTADEEGDWAFHCHLLYHMHAGMFQVVSVRKDMAEASQ</sequence>
<gene>
    <name evidence="8" type="ORF">M2A_0009</name>
</gene>
<comment type="caution">
    <text evidence="8">The sequence shown here is derived from an EMBL/GenBank/DDBJ whole genome shotgun (WGS) entry which is preliminary data.</text>
</comment>
<dbReference type="GO" id="GO:0016491">
    <property type="term" value="F:oxidoreductase activity"/>
    <property type="evidence" value="ECO:0007669"/>
    <property type="project" value="UniProtKB-KW"/>
</dbReference>
<dbReference type="NCBIfam" id="TIGR01480">
    <property type="entry name" value="copper_res_A"/>
    <property type="match status" value="1"/>
</dbReference>
<dbReference type="GO" id="GO:0042597">
    <property type="term" value="C:periplasmic space"/>
    <property type="evidence" value="ECO:0007669"/>
    <property type="project" value="InterPro"/>
</dbReference>
<dbReference type="InterPro" id="IPR006311">
    <property type="entry name" value="TAT_signal"/>
</dbReference>
<dbReference type="InterPro" id="IPR034282">
    <property type="entry name" value="CuRO_2_CopA"/>
</dbReference>
<name>A0A081B642_9HYPH</name>
<evidence type="ECO:0000259" key="5">
    <source>
        <dbReference type="Pfam" id="PF00394"/>
    </source>
</evidence>
<feature type="chain" id="PRO_5001754789" evidence="4">
    <location>
        <begin position="29"/>
        <end position="621"/>
    </location>
</feature>
<dbReference type="InterPro" id="IPR011706">
    <property type="entry name" value="Cu-oxidase_C"/>
</dbReference>
<dbReference type="InterPro" id="IPR034279">
    <property type="entry name" value="CuRO_3_CopA"/>
</dbReference>
<evidence type="ECO:0000256" key="2">
    <source>
        <dbReference type="ARBA" id="ARBA00023002"/>
    </source>
</evidence>
<dbReference type="Proteomes" id="UP000028702">
    <property type="component" value="Unassembled WGS sequence"/>
</dbReference>
<evidence type="ECO:0000256" key="3">
    <source>
        <dbReference type="ARBA" id="ARBA00023008"/>
    </source>
</evidence>
<dbReference type="Pfam" id="PF07731">
    <property type="entry name" value="Cu-oxidase_2"/>
    <property type="match status" value="1"/>
</dbReference>
<dbReference type="STRING" id="1333998.M2A_0009"/>
<evidence type="ECO:0000256" key="4">
    <source>
        <dbReference type="SAM" id="SignalP"/>
    </source>
</evidence>
<dbReference type="InterPro" id="IPR001117">
    <property type="entry name" value="Cu-oxidase_2nd"/>
</dbReference>
<dbReference type="PROSITE" id="PS51318">
    <property type="entry name" value="TAT"/>
    <property type="match status" value="1"/>
</dbReference>
<evidence type="ECO:0000256" key="1">
    <source>
        <dbReference type="ARBA" id="ARBA00022723"/>
    </source>
</evidence>
<accession>A0A081B642</accession>
<dbReference type="InterPro" id="IPR008972">
    <property type="entry name" value="Cupredoxin"/>
</dbReference>
<keyword evidence="2" id="KW-0560">Oxidoreductase</keyword>
<evidence type="ECO:0000259" key="7">
    <source>
        <dbReference type="Pfam" id="PF07732"/>
    </source>
</evidence>
<dbReference type="CDD" id="cd13848">
    <property type="entry name" value="CuRO_1_CopA"/>
    <property type="match status" value="1"/>
</dbReference>
<dbReference type="CDD" id="cd13896">
    <property type="entry name" value="CuRO_3_CopA"/>
    <property type="match status" value="1"/>
</dbReference>
<keyword evidence="1" id="KW-0479">Metal-binding</keyword>
<evidence type="ECO:0000259" key="6">
    <source>
        <dbReference type="Pfam" id="PF07731"/>
    </source>
</evidence>
<dbReference type="PROSITE" id="PS00079">
    <property type="entry name" value="MULTICOPPER_OXIDASE1"/>
    <property type="match status" value="1"/>
</dbReference>
<protein>
    <submittedName>
        <fullName evidence="8">CopA family copper resistance protein</fullName>
    </submittedName>
</protein>
<dbReference type="InterPro" id="IPR034284">
    <property type="entry name" value="CuRO_1_CopA"/>
</dbReference>
<dbReference type="EMBL" id="BBIO01000001">
    <property type="protein sequence ID" value="GAK43510.1"/>
    <property type="molecule type" value="Genomic_DNA"/>
</dbReference>
<feature type="signal peptide" evidence="4">
    <location>
        <begin position="1"/>
        <end position="28"/>
    </location>
</feature>
<proteinExistence type="predicted"/>
<keyword evidence="4" id="KW-0732">Signal</keyword>
<dbReference type="GO" id="GO:0005507">
    <property type="term" value="F:copper ion binding"/>
    <property type="evidence" value="ECO:0007669"/>
    <property type="project" value="InterPro"/>
</dbReference>
<dbReference type="Pfam" id="PF00394">
    <property type="entry name" value="Cu-oxidase"/>
    <property type="match status" value="1"/>
</dbReference>
<dbReference type="InterPro" id="IPR002355">
    <property type="entry name" value="Cu_oxidase_Cu_BS"/>
</dbReference>
<feature type="domain" description="Plastocyanin-like" evidence="7">
    <location>
        <begin position="52"/>
        <end position="162"/>
    </location>
</feature>
<dbReference type="InterPro" id="IPR045087">
    <property type="entry name" value="Cu-oxidase_fam"/>
</dbReference>
<dbReference type="InterPro" id="IPR011707">
    <property type="entry name" value="Cu-oxidase-like_N"/>
</dbReference>
<reference evidence="8 9" key="1">
    <citation type="submission" date="2014-07" db="EMBL/GenBank/DDBJ databases">
        <title>Tepidicaulis marinum gen. nov., sp. nov., a novel marine bacterium denitrifying nitrate to nitrous oxide strictly under microaerobic conditions.</title>
        <authorList>
            <person name="Takeuchi M."/>
            <person name="Yamagishi T."/>
            <person name="Kamagata Y."/>
            <person name="Oshima K."/>
            <person name="Hattori M."/>
            <person name="Katayama T."/>
            <person name="Hanada S."/>
            <person name="Tamaki H."/>
            <person name="Marumo K."/>
            <person name="Maeda H."/>
            <person name="Nedachi M."/>
            <person name="Iwasaki W."/>
            <person name="Suwa Y."/>
            <person name="Sakata S."/>
        </authorList>
    </citation>
    <scope>NUCLEOTIDE SEQUENCE [LARGE SCALE GENOMIC DNA]</scope>
    <source>
        <strain evidence="8 9">MA2</strain>
    </source>
</reference>
<dbReference type="InterPro" id="IPR006376">
    <property type="entry name" value="Cu-R_CopA"/>
</dbReference>
<dbReference type="eggNOG" id="COG2132">
    <property type="taxonomic scope" value="Bacteria"/>
</dbReference>
<dbReference type="InterPro" id="IPR033138">
    <property type="entry name" value="Cu_oxidase_CS"/>
</dbReference>
<organism evidence="8 9">
    <name type="scientific">Tepidicaulis marinus</name>
    <dbReference type="NCBI Taxonomy" id="1333998"/>
    <lineage>
        <taxon>Bacteria</taxon>
        <taxon>Pseudomonadati</taxon>
        <taxon>Pseudomonadota</taxon>
        <taxon>Alphaproteobacteria</taxon>
        <taxon>Hyphomicrobiales</taxon>
        <taxon>Parvibaculaceae</taxon>
        <taxon>Tepidicaulis</taxon>
    </lineage>
</organism>
<dbReference type="Gene3D" id="2.60.40.420">
    <property type="entry name" value="Cupredoxins - blue copper proteins"/>
    <property type="match status" value="3"/>
</dbReference>
<keyword evidence="3" id="KW-0186">Copper</keyword>
<feature type="domain" description="Plastocyanin-like" evidence="5">
    <location>
        <begin position="239"/>
        <end position="334"/>
    </location>
</feature>
<dbReference type="SUPFAM" id="SSF49503">
    <property type="entry name" value="Cupredoxins"/>
    <property type="match status" value="3"/>
</dbReference>
<dbReference type="PANTHER" id="PTHR11709:SF394">
    <property type="entry name" value="FI03373P-RELATED"/>
    <property type="match status" value="1"/>
</dbReference>
<dbReference type="CDD" id="cd13874">
    <property type="entry name" value="CuRO_2_CopA"/>
    <property type="match status" value="1"/>
</dbReference>
<feature type="domain" description="Plastocyanin-like" evidence="6">
    <location>
        <begin position="496"/>
        <end position="614"/>
    </location>
</feature>
<evidence type="ECO:0000313" key="9">
    <source>
        <dbReference type="Proteomes" id="UP000028702"/>
    </source>
</evidence>
<dbReference type="PANTHER" id="PTHR11709">
    <property type="entry name" value="MULTI-COPPER OXIDASE"/>
    <property type="match status" value="1"/>
</dbReference>